<accession>X0YFM5</accession>
<organism evidence="1">
    <name type="scientific">marine sediment metagenome</name>
    <dbReference type="NCBI Taxonomy" id="412755"/>
    <lineage>
        <taxon>unclassified sequences</taxon>
        <taxon>metagenomes</taxon>
        <taxon>ecological metagenomes</taxon>
    </lineage>
</organism>
<comment type="caution">
    <text evidence="1">The sequence shown here is derived from an EMBL/GenBank/DDBJ whole genome shotgun (WGS) entry which is preliminary data.</text>
</comment>
<feature type="non-terminal residue" evidence="1">
    <location>
        <position position="33"/>
    </location>
</feature>
<dbReference type="AlphaFoldDB" id="X0YFM5"/>
<proteinExistence type="predicted"/>
<reference evidence="1" key="1">
    <citation type="journal article" date="2014" name="Front. Microbiol.">
        <title>High frequency of phylogenetically diverse reductive dehalogenase-homologous genes in deep subseafloor sedimentary metagenomes.</title>
        <authorList>
            <person name="Kawai M."/>
            <person name="Futagami T."/>
            <person name="Toyoda A."/>
            <person name="Takaki Y."/>
            <person name="Nishi S."/>
            <person name="Hori S."/>
            <person name="Arai W."/>
            <person name="Tsubouchi T."/>
            <person name="Morono Y."/>
            <person name="Uchiyama I."/>
            <person name="Ito T."/>
            <person name="Fujiyama A."/>
            <person name="Inagaki F."/>
            <person name="Takami H."/>
        </authorList>
    </citation>
    <scope>NUCLEOTIDE SEQUENCE</scope>
    <source>
        <strain evidence="1">Expedition CK06-06</strain>
    </source>
</reference>
<sequence length="33" mass="3618">GGSDCHPDRDRQVARRDLATILKRAQSCGQIPP</sequence>
<name>X0YFM5_9ZZZZ</name>
<evidence type="ECO:0000313" key="1">
    <source>
        <dbReference type="EMBL" id="GAG47443.1"/>
    </source>
</evidence>
<feature type="non-terminal residue" evidence="1">
    <location>
        <position position="1"/>
    </location>
</feature>
<gene>
    <name evidence="1" type="ORF">S01H1_86298</name>
</gene>
<dbReference type="EMBL" id="BARS01059701">
    <property type="protein sequence ID" value="GAG47443.1"/>
    <property type="molecule type" value="Genomic_DNA"/>
</dbReference>
<protein>
    <submittedName>
        <fullName evidence="1">Uncharacterized protein</fullName>
    </submittedName>
</protein>